<evidence type="ECO:0000256" key="4">
    <source>
        <dbReference type="ARBA" id="ARBA00022840"/>
    </source>
</evidence>
<name>A0A7D9ESK8_PARCT</name>
<feature type="compositionally biased region" description="Polar residues" evidence="5">
    <location>
        <begin position="661"/>
        <end position="673"/>
    </location>
</feature>
<dbReference type="InterPro" id="IPR027417">
    <property type="entry name" value="P-loop_NTPase"/>
</dbReference>
<dbReference type="Gene3D" id="3.40.50.300">
    <property type="entry name" value="P-loop containing nucleotide triphosphate hydrolases"/>
    <property type="match status" value="2"/>
</dbReference>
<evidence type="ECO:0000256" key="3">
    <source>
        <dbReference type="ARBA" id="ARBA00022806"/>
    </source>
</evidence>
<dbReference type="PANTHER" id="PTHR10887:SF531">
    <property type="entry name" value="PROTEIN ZGRF1"/>
    <property type="match status" value="1"/>
</dbReference>
<keyword evidence="2" id="KW-0378">Hydrolase</keyword>
<evidence type="ECO:0000313" key="9">
    <source>
        <dbReference type="Proteomes" id="UP001152795"/>
    </source>
</evidence>
<organism evidence="8 9">
    <name type="scientific">Paramuricea clavata</name>
    <name type="common">Red gorgonian</name>
    <name type="synonym">Violescent sea-whip</name>
    <dbReference type="NCBI Taxonomy" id="317549"/>
    <lineage>
        <taxon>Eukaryota</taxon>
        <taxon>Metazoa</taxon>
        <taxon>Cnidaria</taxon>
        <taxon>Anthozoa</taxon>
        <taxon>Octocorallia</taxon>
        <taxon>Malacalcyonacea</taxon>
        <taxon>Plexauridae</taxon>
        <taxon>Paramuricea</taxon>
    </lineage>
</organism>
<feature type="region of interest" description="Disordered" evidence="5">
    <location>
        <begin position="614"/>
        <end position="673"/>
    </location>
</feature>
<dbReference type="InterPro" id="IPR047187">
    <property type="entry name" value="SF1_C_Upf1"/>
</dbReference>
<dbReference type="AlphaFoldDB" id="A0A7D9ESK8"/>
<evidence type="ECO:0000256" key="1">
    <source>
        <dbReference type="ARBA" id="ARBA00022741"/>
    </source>
</evidence>
<evidence type="ECO:0000256" key="5">
    <source>
        <dbReference type="SAM" id="MobiDB-lite"/>
    </source>
</evidence>
<keyword evidence="3" id="KW-0347">Helicase</keyword>
<evidence type="ECO:0000256" key="2">
    <source>
        <dbReference type="ARBA" id="ARBA00022801"/>
    </source>
</evidence>
<dbReference type="FunFam" id="3.40.50.300:FF:000326">
    <property type="entry name" value="P-loop containing nucleoside triphosphate hydrolase"/>
    <property type="match status" value="1"/>
</dbReference>
<proteinExistence type="predicted"/>
<feature type="domain" description="DNA2/NAM7 helicase helicase" evidence="6">
    <location>
        <begin position="273"/>
        <end position="377"/>
    </location>
</feature>
<dbReference type="Pfam" id="PF13087">
    <property type="entry name" value="AAA_12"/>
    <property type="match status" value="1"/>
</dbReference>
<dbReference type="Pfam" id="PF13086">
    <property type="entry name" value="AAA_11"/>
    <property type="match status" value="1"/>
</dbReference>
<dbReference type="GO" id="GO:0004386">
    <property type="term" value="F:helicase activity"/>
    <property type="evidence" value="ECO:0007669"/>
    <property type="project" value="UniProtKB-KW"/>
</dbReference>
<dbReference type="PANTHER" id="PTHR10887">
    <property type="entry name" value="DNA2/NAM7 HELICASE FAMILY"/>
    <property type="match status" value="1"/>
</dbReference>
<sequence>MYIVLKYRDSSSLYTKDDIWIISKSINFEPRTTFVAKSMFYGPSSSGDLEIEPISGYSPSNWRSGDTVHAIWACNAGTELSCIQNLDDYATLQQMPLLPYIMNGSRPSYSSQRTQRHSFSAPLSGVMDRNSLGISWQVIEQETEEMIALHKLNKDQAAALRSCAKMFLSENEDRMECLPITLIHGVFGAGKSFLLAVVVLLMVRLFEIADASDEARTRPITWKILISSTTNVAVDRILLGLLDLGFDQFVRVGSVRKIAKPVLPFSIHSTGTELQELKELQGMLKTELTSSEKAYVRKSIEMHKLGENRKRLANVRVVGVTCAACTFAALERLKFPVLLLDECSQMTEPTSLLPMARFGCRKLVLVGDPKQLNPTIQGSEPSHESGLEQTLFDRLIKMDLKPILLRKQYRCHPVISSLSNRLFYNDRLLDGVNAEEREPLVDFVPTLCFYNVSNGREECSQDGSYFNSAEAKFVVVLIKSLLESEVEPKQIGVITQYKSQLTTITSSLSADGGTSHKEWAGIQISTVDAFQGGEKDVIILSCVRTKHIGFIDCERRTNVALTRAKRHLCIVGCGKILSSNSLWSKILTFCRESPEGFQSSVSYIKRWNERRPKVDDNFTEGTSSKPKKPRKSRKSNGGKRTFKPSNEPEAHAQDCPVETEATPSCDSSSNKTSELIPVQEIFDSEPIFDNENTYSDQISDIVDNGDVYGISDKPDAIEISDNPEAPRNDIPYADGKIIEISGNNDCSDDVRKDLQKEITVVEKEASDSESNCSDFLFGDDSLMDDELCTLDF</sequence>
<dbReference type="GO" id="GO:0001147">
    <property type="term" value="F:transcription termination site sequence-specific DNA binding"/>
    <property type="evidence" value="ECO:0007669"/>
    <property type="project" value="TreeGrafter"/>
</dbReference>
<evidence type="ECO:0000259" key="6">
    <source>
        <dbReference type="Pfam" id="PF13086"/>
    </source>
</evidence>
<feature type="domain" description="DNA2/NAM7 helicase-like C-terminal" evidence="7">
    <location>
        <begin position="387"/>
        <end position="573"/>
    </location>
</feature>
<dbReference type="SUPFAM" id="SSF52540">
    <property type="entry name" value="P-loop containing nucleoside triphosphate hydrolases"/>
    <property type="match status" value="1"/>
</dbReference>
<evidence type="ECO:0000259" key="7">
    <source>
        <dbReference type="Pfam" id="PF13087"/>
    </source>
</evidence>
<dbReference type="GO" id="GO:0005524">
    <property type="term" value="F:ATP binding"/>
    <property type="evidence" value="ECO:0007669"/>
    <property type="project" value="UniProtKB-KW"/>
</dbReference>
<dbReference type="GO" id="GO:0006369">
    <property type="term" value="P:termination of RNA polymerase II transcription"/>
    <property type="evidence" value="ECO:0007669"/>
    <property type="project" value="TreeGrafter"/>
</dbReference>
<dbReference type="GO" id="GO:0016787">
    <property type="term" value="F:hydrolase activity"/>
    <property type="evidence" value="ECO:0007669"/>
    <property type="project" value="UniProtKB-KW"/>
</dbReference>
<accession>A0A7D9ESK8</accession>
<comment type="caution">
    <text evidence="8">The sequence shown here is derived from an EMBL/GenBank/DDBJ whole genome shotgun (WGS) entry which is preliminary data.</text>
</comment>
<dbReference type="Proteomes" id="UP001152795">
    <property type="component" value="Unassembled WGS sequence"/>
</dbReference>
<dbReference type="CDD" id="cd18808">
    <property type="entry name" value="SF1_C_Upf1"/>
    <property type="match status" value="1"/>
</dbReference>
<dbReference type="GO" id="GO:0016604">
    <property type="term" value="C:nuclear body"/>
    <property type="evidence" value="ECO:0007669"/>
    <property type="project" value="TreeGrafter"/>
</dbReference>
<keyword evidence="1" id="KW-0547">Nucleotide-binding</keyword>
<dbReference type="OrthoDB" id="6513042at2759"/>
<keyword evidence="9" id="KW-1185">Reference proteome</keyword>
<dbReference type="InterPro" id="IPR041679">
    <property type="entry name" value="DNA2/NAM7-like_C"/>
</dbReference>
<keyword evidence="4" id="KW-0067">ATP-binding</keyword>
<dbReference type="InterPro" id="IPR041677">
    <property type="entry name" value="DNA2/NAM7_AAA_11"/>
</dbReference>
<protein>
    <submittedName>
        <fullName evidence="8">ZGRF1 isoform X2</fullName>
    </submittedName>
</protein>
<evidence type="ECO:0000313" key="8">
    <source>
        <dbReference type="EMBL" id="CAB4015111.1"/>
    </source>
</evidence>
<dbReference type="EMBL" id="CACRXK020008584">
    <property type="protein sequence ID" value="CAB4015111.1"/>
    <property type="molecule type" value="Genomic_DNA"/>
</dbReference>
<dbReference type="GO" id="GO:0005694">
    <property type="term" value="C:chromosome"/>
    <property type="evidence" value="ECO:0007669"/>
    <property type="project" value="UniProtKB-ARBA"/>
</dbReference>
<reference evidence="8" key="1">
    <citation type="submission" date="2020-04" db="EMBL/GenBank/DDBJ databases">
        <authorList>
            <person name="Alioto T."/>
            <person name="Alioto T."/>
            <person name="Gomez Garrido J."/>
        </authorList>
    </citation>
    <scope>NUCLEOTIDE SEQUENCE</scope>
    <source>
        <strain evidence="8">A484AB</strain>
    </source>
</reference>
<gene>
    <name evidence="8" type="ORF">PACLA_8A010732</name>
</gene>
<feature type="compositionally biased region" description="Basic residues" evidence="5">
    <location>
        <begin position="625"/>
        <end position="642"/>
    </location>
</feature>
<dbReference type="InterPro" id="IPR045055">
    <property type="entry name" value="DNA2/NAM7-like"/>
</dbReference>